<dbReference type="EMBL" id="MN336500">
    <property type="protein sequence ID" value="QRW44602.1"/>
    <property type="molecule type" value="Genomic_DNA"/>
</dbReference>
<organismHost>
    <name type="scientific">Ornithodoros moubata</name>
    <name type="common">Soft tick</name>
    <name type="synonym">Argasid tick</name>
    <dbReference type="NCBI Taxonomy" id="6938"/>
</organismHost>
<organismHost>
    <name type="scientific">Phacochoerus africanus</name>
    <name type="common">Warthog</name>
    <dbReference type="NCBI Taxonomy" id="41426"/>
</organismHost>
<keyword evidence="1" id="KW-0812">Transmembrane</keyword>
<evidence type="ECO:0000313" key="2">
    <source>
        <dbReference type="EMBL" id="QRW44602.1"/>
    </source>
</evidence>
<proteinExistence type="predicted"/>
<feature type="transmembrane region" description="Helical" evidence="1">
    <location>
        <begin position="35"/>
        <end position="54"/>
    </location>
</feature>
<protein>
    <submittedName>
        <fullName evidence="2">PQP509L</fullName>
    </submittedName>
</protein>
<organism evidence="2 3">
    <name type="scientific">African swine fever virus</name>
    <name type="common">ASFV</name>
    <dbReference type="NCBI Taxonomy" id="10497"/>
    <lineage>
        <taxon>Viruses</taxon>
        <taxon>Varidnaviria</taxon>
        <taxon>Bamfordvirae</taxon>
        <taxon>Nucleocytoviricota</taxon>
        <taxon>Pokkesviricetes</taxon>
        <taxon>Asfuvirales</taxon>
        <taxon>Asfarviridae</taxon>
        <taxon>Asfivirus</taxon>
        <taxon>Asfivirus haemorrhagiae</taxon>
    </lineage>
</organism>
<organismHost>
    <name type="scientific">Potamochoerus larvatus</name>
    <name type="common">Bushpig</name>
    <dbReference type="NCBI Taxonomy" id="273792"/>
</organismHost>
<organismHost>
    <name type="scientific">Sus scrofa</name>
    <name type="common">Pig</name>
    <dbReference type="NCBI Taxonomy" id="9823"/>
</organismHost>
<sequence length="538" mass="62475">MRMLLFGRGRRCCCARKISLVIWIPYYNFITRIRLLLSGAALTNGVPLFLVYPVPVVHLATKRAYCIFIVHDDAYLFFIRSLPGITSQDLLHVVSAGRCHVVRCHMLAGNASPPVPIRQQDIGSAVCLRKSGICNPAAYERHLRNDILYIFVFFGKRLLQNFYKFTKFHENVVAIRLIGPPFVWFSGMQGVQPLCLIYDKLYTRRILQYFINGGNGRYLFIITHRAVKVRMSLLFDFPHVPGKGCGGTYSPLGLSYMVYIILVHTIGPVQGCTGQSYYPTQLYFPKNFVFFRRVYFMCLIYHDYTEGLKELLRLLAQGIIVSHDVVVLFTRHVLFLARCIIVCSYTYVGQEQCYLVDPLYLYRLGTHDVYGTVQKFLYITVRNTRFPQTGIYMYVQAPIRGQELFMYLIDHFLLVLIYWKFCFNAWEGPQRHGARRVYHVIHFKLLSQQYGKIYVFPLQRAGSFLSYGYVLWLPRYCPRRIGVRLTKAPEIMLYFTLYPLIFYSYSSKGYNGLHSHAGRAICRGSKILTRGVTRGMCW</sequence>
<accession>A0A894KSH1</accession>
<organismHost>
    <name type="scientific">Phacochoerus aethiopicus</name>
    <name type="common">Warthog</name>
    <dbReference type="NCBI Taxonomy" id="85517"/>
</organismHost>
<evidence type="ECO:0000256" key="1">
    <source>
        <dbReference type="SAM" id="Phobius"/>
    </source>
</evidence>
<keyword evidence="1" id="KW-1133">Transmembrane helix</keyword>
<name>A0A894KSH1_ASF</name>
<dbReference type="Proteomes" id="UP000422855">
    <property type="component" value="Segment"/>
</dbReference>
<evidence type="ECO:0000313" key="3">
    <source>
        <dbReference type="Proteomes" id="UP000422855"/>
    </source>
</evidence>
<organismHost>
    <name type="scientific">Ornithodoros</name>
    <name type="common">relapsing fever ticks</name>
    <dbReference type="NCBI Taxonomy" id="6937"/>
</organismHost>
<gene>
    <name evidence="2" type="ORF">QP509L</name>
</gene>
<reference evidence="2 3" key="1">
    <citation type="submission" date="2019-08" db="EMBL/GenBank/DDBJ databases">
        <authorList>
            <person name="Ndlovu S.S."/>
            <person name="Malesa R."/>
        </authorList>
    </citation>
    <scope>NUCLEOTIDE SEQUENCE [LARGE SCALE GENOMIC DNA]</scope>
    <source>
        <strain evidence="2">RSA_2_2008</strain>
    </source>
</reference>
<keyword evidence="1" id="KW-0472">Membrane</keyword>